<keyword evidence="7" id="KW-0472">Membrane</keyword>
<dbReference type="SUPFAM" id="SSF111369">
    <property type="entry name" value="HlyD-like secretion proteins"/>
    <property type="match status" value="1"/>
</dbReference>
<evidence type="ECO:0000256" key="2">
    <source>
        <dbReference type="ARBA" id="ARBA00009477"/>
    </source>
</evidence>
<feature type="region of interest" description="Disordered" evidence="6">
    <location>
        <begin position="387"/>
        <end position="406"/>
    </location>
</feature>
<dbReference type="InterPro" id="IPR030190">
    <property type="entry name" value="MacA_alpha-hairpin_sf"/>
</dbReference>
<dbReference type="PANTHER" id="PTHR30469:SF33">
    <property type="entry name" value="SLR1207 PROTEIN"/>
    <property type="match status" value="1"/>
</dbReference>
<comment type="subcellular location">
    <subcellularLocation>
        <location evidence="1">Cell envelope</location>
    </subcellularLocation>
</comment>
<dbReference type="Gene3D" id="2.40.30.170">
    <property type="match status" value="1"/>
</dbReference>
<evidence type="ECO:0000313" key="12">
    <source>
        <dbReference type="Proteomes" id="UP001164794"/>
    </source>
</evidence>
<organism evidence="11 12">
    <name type="scientific">Oxalobacter aliiformigenes</name>
    <dbReference type="NCBI Taxonomy" id="2946593"/>
    <lineage>
        <taxon>Bacteria</taxon>
        <taxon>Pseudomonadati</taxon>
        <taxon>Pseudomonadota</taxon>
        <taxon>Betaproteobacteria</taxon>
        <taxon>Burkholderiales</taxon>
        <taxon>Oxalobacteraceae</taxon>
        <taxon>Oxalobacter</taxon>
    </lineage>
</organism>
<accession>A0ABY7JH78</accession>
<dbReference type="InterPro" id="IPR058625">
    <property type="entry name" value="MdtA-like_BSH"/>
</dbReference>
<evidence type="ECO:0000256" key="3">
    <source>
        <dbReference type="ARBA" id="ARBA00022448"/>
    </source>
</evidence>
<protein>
    <submittedName>
        <fullName evidence="11">Efflux RND transporter periplasmic adaptor subunit</fullName>
    </submittedName>
</protein>
<dbReference type="Gene3D" id="6.20.50.140">
    <property type="match status" value="1"/>
</dbReference>
<evidence type="ECO:0000259" key="9">
    <source>
        <dbReference type="Pfam" id="PF25917"/>
    </source>
</evidence>
<dbReference type="Pfam" id="PF25917">
    <property type="entry name" value="BSH_RND"/>
    <property type="match status" value="1"/>
</dbReference>
<evidence type="ECO:0000256" key="7">
    <source>
        <dbReference type="SAM" id="Phobius"/>
    </source>
</evidence>
<dbReference type="Pfam" id="PF25876">
    <property type="entry name" value="HH_MFP_RND"/>
    <property type="match status" value="1"/>
</dbReference>
<reference evidence="11" key="1">
    <citation type="journal article" date="2022" name="Front. Microbiol.">
        <title>New perspectives on an old grouping: The genomic and phenotypic variability of Oxalobacter formigenes and the implications for calcium oxalate stone prevention.</title>
        <authorList>
            <person name="Chmiel J.A."/>
            <person name="Carr C."/>
            <person name="Stuivenberg G.A."/>
            <person name="Venema R."/>
            <person name="Chanyi R.M."/>
            <person name="Al K.F."/>
            <person name="Giguere D."/>
            <person name="Say H."/>
            <person name="Akouris P.P."/>
            <person name="Dominguez Romero S.A."/>
            <person name="Kwong A."/>
            <person name="Tai V."/>
            <person name="Koval S.F."/>
            <person name="Razvi H."/>
            <person name="Bjazevic J."/>
            <person name="Burton J.P."/>
        </authorList>
    </citation>
    <scope>NUCLEOTIDE SEQUENCE</scope>
    <source>
        <strain evidence="11">HOxNP-1</strain>
    </source>
</reference>
<feature type="domain" description="Multidrug resistance protein MdtA-like barrel-sandwich hybrid" evidence="9">
    <location>
        <begin position="68"/>
        <end position="222"/>
    </location>
</feature>
<feature type="transmembrane region" description="Helical" evidence="7">
    <location>
        <begin position="15"/>
        <end position="34"/>
    </location>
</feature>
<evidence type="ECO:0000313" key="11">
    <source>
        <dbReference type="EMBL" id="WAV96970.1"/>
    </source>
</evidence>
<dbReference type="Pfam" id="PF25967">
    <property type="entry name" value="RND-MFP_C"/>
    <property type="match status" value="1"/>
</dbReference>
<dbReference type="PANTHER" id="PTHR30469">
    <property type="entry name" value="MULTIDRUG RESISTANCE PROTEIN MDTA"/>
    <property type="match status" value="1"/>
</dbReference>
<comment type="similarity">
    <text evidence="2">Belongs to the membrane fusion protein (MFP) (TC 8.A.1) family.</text>
</comment>
<evidence type="ECO:0000256" key="4">
    <source>
        <dbReference type="ARBA" id="ARBA00023054"/>
    </source>
</evidence>
<dbReference type="EMBL" id="CP098248">
    <property type="protein sequence ID" value="WAV96970.1"/>
    <property type="molecule type" value="Genomic_DNA"/>
</dbReference>
<dbReference type="Gene3D" id="2.40.50.100">
    <property type="match status" value="1"/>
</dbReference>
<feature type="coiled-coil region" evidence="5">
    <location>
        <begin position="146"/>
        <end position="173"/>
    </location>
</feature>
<dbReference type="InterPro" id="IPR058627">
    <property type="entry name" value="MdtA-like_C"/>
</dbReference>
<feature type="domain" description="Multidrug resistance protein MdtA-like alpha-helical hairpin" evidence="8">
    <location>
        <begin position="115"/>
        <end position="191"/>
    </location>
</feature>
<keyword evidence="7" id="KW-1133">Transmembrane helix</keyword>
<dbReference type="RefSeq" id="WP_269264448.1">
    <property type="nucleotide sequence ID" value="NZ_CP098248.1"/>
</dbReference>
<keyword evidence="3" id="KW-0813">Transport</keyword>
<dbReference type="Gene3D" id="6.10.140.1990">
    <property type="match status" value="1"/>
</dbReference>
<name>A0ABY7JH78_9BURK</name>
<proteinExistence type="inferred from homology"/>
<keyword evidence="12" id="KW-1185">Reference proteome</keyword>
<evidence type="ECO:0000256" key="1">
    <source>
        <dbReference type="ARBA" id="ARBA00004196"/>
    </source>
</evidence>
<evidence type="ECO:0000259" key="10">
    <source>
        <dbReference type="Pfam" id="PF25967"/>
    </source>
</evidence>
<dbReference type="InterPro" id="IPR058624">
    <property type="entry name" value="MdtA-like_HH"/>
</dbReference>
<gene>
    <name evidence="11" type="ORF">NB645_09240</name>
</gene>
<sequence>MNISDKTRTFRNPKVWIPVSAVIVLILASLLFWITTREDDVTYMTEKVRTGNISQVVEATGEVAAVNLVSVGAQVSGQIKKLYVVLGQEVKQGEMIAEIDSQTQENTLNTDKAKLDNYKAQLEARKIILAISRKQYDRERILIKTNSTSQQNLENARDAYATAKANVNEMESLIRQTQIAINTDETNLGYTKIRAPLNGTIVSVPVEEGQTVNANQTTPTIVQIANLNDMEIDIEISEGDITKVKPGMKIDYTILSEPNTVFHARLDSIDPGLTTLTDGSYDKSSSSTSSSSSSNEAVYYYGRAYVDNPEGKLRIGMLTQNTIHVSSAENVLIVPSITISSQQGKHFVRVLTDKKKVEKREVETGISDGVFTEIKSGLNDGEQVISSEVSKGEQIGETSRMRRPRL</sequence>
<evidence type="ECO:0000259" key="8">
    <source>
        <dbReference type="Pfam" id="PF25876"/>
    </source>
</evidence>
<keyword evidence="7" id="KW-0812">Transmembrane</keyword>
<evidence type="ECO:0000256" key="5">
    <source>
        <dbReference type="SAM" id="Coils"/>
    </source>
</evidence>
<keyword evidence="4 5" id="KW-0175">Coiled coil</keyword>
<dbReference type="Proteomes" id="UP001164794">
    <property type="component" value="Chromosome"/>
</dbReference>
<dbReference type="NCBIfam" id="TIGR01730">
    <property type="entry name" value="RND_mfp"/>
    <property type="match status" value="1"/>
</dbReference>
<feature type="domain" description="Multidrug resistance protein MdtA-like C-terminal permuted SH3" evidence="10">
    <location>
        <begin position="330"/>
        <end position="389"/>
    </location>
</feature>
<dbReference type="InterPro" id="IPR006143">
    <property type="entry name" value="RND_pump_MFP"/>
</dbReference>
<evidence type="ECO:0000256" key="6">
    <source>
        <dbReference type="SAM" id="MobiDB-lite"/>
    </source>
</evidence>